<evidence type="ECO:0000313" key="7">
    <source>
        <dbReference type="EMBL" id="MFC0532080.1"/>
    </source>
</evidence>
<accession>A0ABV6MBK6</accession>
<keyword evidence="8" id="KW-1185">Reference proteome</keyword>
<dbReference type="Pfam" id="PF02653">
    <property type="entry name" value="BPD_transp_2"/>
    <property type="match status" value="1"/>
</dbReference>
<feature type="transmembrane region" description="Helical" evidence="6">
    <location>
        <begin position="47"/>
        <end position="66"/>
    </location>
</feature>
<feature type="transmembrane region" description="Helical" evidence="6">
    <location>
        <begin position="299"/>
        <end position="316"/>
    </location>
</feature>
<feature type="transmembrane region" description="Helical" evidence="6">
    <location>
        <begin position="223"/>
        <end position="250"/>
    </location>
</feature>
<name>A0ABV6MBK6_9ACTN</name>
<dbReference type="InterPro" id="IPR001851">
    <property type="entry name" value="ABC_transp_permease"/>
</dbReference>
<keyword evidence="2" id="KW-1003">Cell membrane</keyword>
<evidence type="ECO:0000256" key="4">
    <source>
        <dbReference type="ARBA" id="ARBA00022989"/>
    </source>
</evidence>
<keyword evidence="3 6" id="KW-0812">Transmembrane</keyword>
<keyword evidence="4 6" id="KW-1133">Transmembrane helix</keyword>
<evidence type="ECO:0000256" key="6">
    <source>
        <dbReference type="SAM" id="Phobius"/>
    </source>
</evidence>
<proteinExistence type="predicted"/>
<dbReference type="RefSeq" id="WP_377257585.1">
    <property type="nucleotide sequence ID" value="NZ_JBHLUH010000064.1"/>
</dbReference>
<dbReference type="CDD" id="cd06581">
    <property type="entry name" value="TM_PBP1_LivM_like"/>
    <property type="match status" value="1"/>
</dbReference>
<protein>
    <submittedName>
        <fullName evidence="7">Branched-chain amino acid ABC transporter permease</fullName>
    </submittedName>
</protein>
<dbReference type="Proteomes" id="UP001589867">
    <property type="component" value="Unassembled WGS sequence"/>
</dbReference>
<feature type="transmembrane region" description="Helical" evidence="6">
    <location>
        <begin position="78"/>
        <end position="96"/>
    </location>
</feature>
<sequence length="327" mass="32851">MTTALAPTTPTRPAPAKRRRSTAGHVLVAAAVVAAIALPAVVDAYTISIASTALVLAALAVSTQLVTGVAGLPSLGQAAYLGVGAYTAALLANTGLRVGPVLLAAAAAAGAGAAALSGPLLLRTRGTAFLMTSFAIGELVRTTASLWAEVTGGDDGLHAPPVTIWPAGPPLEADGYIYLYLLAAFLVLMLAVAVLLRSRLAVIVRAFADGEARLQALGYHTPAALLAWLVIAGAVAGMAGGMLAAAHQYVSPADLSLDMSALALLAAAIGVGSMRGAIVGTVLVVAVRDLAGVNTSGHALALLGLTFLAVAYQQPLRSYLRTVGRRR</sequence>
<evidence type="ECO:0000256" key="5">
    <source>
        <dbReference type="ARBA" id="ARBA00023136"/>
    </source>
</evidence>
<keyword evidence="5 6" id="KW-0472">Membrane</keyword>
<gene>
    <name evidence="7" type="ORF">ACFFIA_30955</name>
</gene>
<feature type="transmembrane region" description="Helical" evidence="6">
    <location>
        <begin position="22"/>
        <end position="41"/>
    </location>
</feature>
<feature type="transmembrane region" description="Helical" evidence="6">
    <location>
        <begin position="129"/>
        <end position="148"/>
    </location>
</feature>
<dbReference type="PANTHER" id="PTHR30482:SF17">
    <property type="entry name" value="ABC TRANSPORTER ATP-BINDING PROTEIN"/>
    <property type="match status" value="1"/>
</dbReference>
<evidence type="ECO:0000313" key="8">
    <source>
        <dbReference type="Proteomes" id="UP001589867"/>
    </source>
</evidence>
<dbReference type="InterPro" id="IPR043428">
    <property type="entry name" value="LivM-like"/>
</dbReference>
<dbReference type="PANTHER" id="PTHR30482">
    <property type="entry name" value="HIGH-AFFINITY BRANCHED-CHAIN AMINO ACID TRANSPORT SYSTEM PERMEASE"/>
    <property type="match status" value="1"/>
</dbReference>
<evidence type="ECO:0000256" key="3">
    <source>
        <dbReference type="ARBA" id="ARBA00022692"/>
    </source>
</evidence>
<comment type="caution">
    <text evidence="7">The sequence shown here is derived from an EMBL/GenBank/DDBJ whole genome shotgun (WGS) entry which is preliminary data.</text>
</comment>
<feature type="transmembrane region" description="Helical" evidence="6">
    <location>
        <begin position="102"/>
        <end position="122"/>
    </location>
</feature>
<reference evidence="7 8" key="1">
    <citation type="submission" date="2024-09" db="EMBL/GenBank/DDBJ databases">
        <authorList>
            <person name="Sun Q."/>
            <person name="Mori K."/>
        </authorList>
    </citation>
    <scope>NUCLEOTIDE SEQUENCE [LARGE SCALE GENOMIC DNA]</scope>
    <source>
        <strain evidence="7 8">TBRC 3947</strain>
    </source>
</reference>
<evidence type="ECO:0000256" key="2">
    <source>
        <dbReference type="ARBA" id="ARBA00022475"/>
    </source>
</evidence>
<feature type="transmembrane region" description="Helical" evidence="6">
    <location>
        <begin position="175"/>
        <end position="196"/>
    </location>
</feature>
<organism evidence="7 8">
    <name type="scientific">Phytohabitans kaempferiae</name>
    <dbReference type="NCBI Taxonomy" id="1620943"/>
    <lineage>
        <taxon>Bacteria</taxon>
        <taxon>Bacillati</taxon>
        <taxon>Actinomycetota</taxon>
        <taxon>Actinomycetes</taxon>
        <taxon>Micromonosporales</taxon>
        <taxon>Micromonosporaceae</taxon>
    </lineage>
</organism>
<evidence type="ECO:0000256" key="1">
    <source>
        <dbReference type="ARBA" id="ARBA00004651"/>
    </source>
</evidence>
<feature type="transmembrane region" description="Helical" evidence="6">
    <location>
        <begin position="262"/>
        <end position="287"/>
    </location>
</feature>
<dbReference type="EMBL" id="JBHLUH010000064">
    <property type="protein sequence ID" value="MFC0532080.1"/>
    <property type="molecule type" value="Genomic_DNA"/>
</dbReference>
<comment type="subcellular location">
    <subcellularLocation>
        <location evidence="1">Cell membrane</location>
        <topology evidence="1">Multi-pass membrane protein</topology>
    </subcellularLocation>
</comment>